<keyword evidence="1" id="KW-0378">Hydrolase</keyword>
<dbReference type="EMBL" id="JAENHL010000008">
    <property type="protein sequence ID" value="MBK1869255.1"/>
    <property type="molecule type" value="Genomic_DNA"/>
</dbReference>
<dbReference type="Proteomes" id="UP000616151">
    <property type="component" value="Unassembled WGS sequence"/>
</dbReference>
<gene>
    <name evidence="1" type="ORF">JHL16_23040</name>
</gene>
<name>A0ACC5R9C1_9HYPH</name>
<accession>A0ACC5R9C1</accession>
<proteinExistence type="predicted"/>
<comment type="caution">
    <text evidence="1">The sequence shown here is derived from an EMBL/GenBank/DDBJ whole genome shotgun (WGS) entry which is preliminary data.</text>
</comment>
<protein>
    <submittedName>
        <fullName evidence="1">Alpha/beta hydrolase</fullName>
    </submittedName>
</protein>
<evidence type="ECO:0000313" key="2">
    <source>
        <dbReference type="Proteomes" id="UP000616151"/>
    </source>
</evidence>
<keyword evidence="2" id="KW-1185">Reference proteome</keyword>
<organism evidence="1 2">
    <name type="scientific">Taklimakanibacter albus</name>
    <dbReference type="NCBI Taxonomy" id="2800327"/>
    <lineage>
        <taxon>Bacteria</taxon>
        <taxon>Pseudomonadati</taxon>
        <taxon>Pseudomonadota</taxon>
        <taxon>Alphaproteobacteria</taxon>
        <taxon>Hyphomicrobiales</taxon>
        <taxon>Aestuariivirgaceae</taxon>
        <taxon>Taklimakanibacter</taxon>
    </lineage>
</organism>
<sequence>MRRPLLALLGLLLLGVSASRAQEPVAFKTADGITVYGDYYAGTDATRPVILAFHQADFNRLEYREIAPRLVERGFSVLAIDQRSGGNYGGVDNRTAKEAKGFWVYTDAMPDLEAALAWARAKHPQSKIIAWGSSYSASLAIILASNHKDVSGVLAFSPGEYFDGKPSVREAAKSVMVPVFITSRGDREKVIAKLILEAVAAPDKTQFIPQGIGVHGSSALLQPQGKAEEYWQAVDAFLAKFK</sequence>
<reference evidence="1" key="1">
    <citation type="submission" date="2021-01" db="EMBL/GenBank/DDBJ databases">
        <authorList>
            <person name="Sun Q."/>
        </authorList>
    </citation>
    <scope>NUCLEOTIDE SEQUENCE</scope>
    <source>
        <strain evidence="1">YIM B02566</strain>
    </source>
</reference>
<evidence type="ECO:0000313" key="1">
    <source>
        <dbReference type="EMBL" id="MBK1869255.1"/>
    </source>
</evidence>